<comment type="subunit">
    <text evidence="2">Homotrimer.</text>
</comment>
<dbReference type="PANTHER" id="PTHR34501:SF9">
    <property type="entry name" value="MAJOR OUTER MEMBRANE PROTEIN P.IA"/>
    <property type="match status" value="1"/>
</dbReference>
<evidence type="ECO:0000256" key="9">
    <source>
        <dbReference type="ARBA" id="ARBA00023136"/>
    </source>
</evidence>
<keyword evidence="5" id="KW-0812">Transmembrane</keyword>
<keyword evidence="8" id="KW-0626">Porin</keyword>
<sequence>MGEVAGDTSRSAAQAVGASYTGGPLLLAGTYTKKETATGFDNKAYVVGGGYKFGELQFKAGYSNEEQATAAAGDFENNVAWAGASYQLSPALELTAAYYRSKFESRTTTGTRNLAIVGAAYALSKRTNLYAEVDLNRYKGALIPASTQTRQTGFSAGVMHLF</sequence>
<protein>
    <recommendedName>
        <fullName evidence="11">Porin domain-containing protein</fullName>
    </recommendedName>
</protein>
<keyword evidence="13" id="KW-1185">Reference proteome</keyword>
<dbReference type="Proteomes" id="UP000197535">
    <property type="component" value="Unassembled WGS sequence"/>
</dbReference>
<dbReference type="GO" id="GO:0015288">
    <property type="term" value="F:porin activity"/>
    <property type="evidence" value="ECO:0007669"/>
    <property type="project" value="UniProtKB-KW"/>
</dbReference>
<organism evidence="12 13">
    <name type="scientific">Noviherbaspirillum denitrificans</name>
    <dbReference type="NCBI Taxonomy" id="1968433"/>
    <lineage>
        <taxon>Bacteria</taxon>
        <taxon>Pseudomonadati</taxon>
        <taxon>Pseudomonadota</taxon>
        <taxon>Betaproteobacteria</taxon>
        <taxon>Burkholderiales</taxon>
        <taxon>Oxalobacteraceae</taxon>
        <taxon>Noviherbaspirillum</taxon>
    </lineage>
</organism>
<dbReference type="InterPro" id="IPR033900">
    <property type="entry name" value="Gram_neg_porin_domain"/>
</dbReference>
<comment type="caution">
    <text evidence="12">The sequence shown here is derived from an EMBL/GenBank/DDBJ whole genome shotgun (WGS) entry which is preliminary data.</text>
</comment>
<keyword evidence="10" id="KW-0998">Cell outer membrane</keyword>
<keyword evidence="9" id="KW-0472">Membrane</keyword>
<evidence type="ECO:0000256" key="4">
    <source>
        <dbReference type="ARBA" id="ARBA00022452"/>
    </source>
</evidence>
<dbReference type="InterPro" id="IPR050298">
    <property type="entry name" value="Gram-neg_bact_OMP"/>
</dbReference>
<keyword evidence="6" id="KW-0732">Signal</keyword>
<name>A0A254TI01_9BURK</name>
<proteinExistence type="predicted"/>
<evidence type="ECO:0000256" key="10">
    <source>
        <dbReference type="ARBA" id="ARBA00023237"/>
    </source>
</evidence>
<gene>
    <name evidence="12" type="ORF">AYR66_24985</name>
</gene>
<feature type="domain" description="Porin" evidence="11">
    <location>
        <begin position="3"/>
        <end position="140"/>
    </location>
</feature>
<dbReference type="InterPro" id="IPR023614">
    <property type="entry name" value="Porin_dom_sf"/>
</dbReference>
<dbReference type="GO" id="GO:0046930">
    <property type="term" value="C:pore complex"/>
    <property type="evidence" value="ECO:0007669"/>
    <property type="project" value="UniProtKB-KW"/>
</dbReference>
<dbReference type="SUPFAM" id="SSF56935">
    <property type="entry name" value="Porins"/>
    <property type="match status" value="1"/>
</dbReference>
<evidence type="ECO:0000256" key="1">
    <source>
        <dbReference type="ARBA" id="ARBA00004571"/>
    </source>
</evidence>
<dbReference type="EMBL" id="LSTO01000001">
    <property type="protein sequence ID" value="OWW22270.1"/>
    <property type="molecule type" value="Genomic_DNA"/>
</dbReference>
<comment type="subcellular location">
    <subcellularLocation>
        <location evidence="1">Cell outer membrane</location>
        <topology evidence="1">Multi-pass membrane protein</topology>
    </subcellularLocation>
</comment>
<evidence type="ECO:0000256" key="3">
    <source>
        <dbReference type="ARBA" id="ARBA00022448"/>
    </source>
</evidence>
<evidence type="ECO:0000256" key="8">
    <source>
        <dbReference type="ARBA" id="ARBA00023114"/>
    </source>
</evidence>
<keyword evidence="3" id="KW-0813">Transport</keyword>
<dbReference type="GO" id="GO:0009279">
    <property type="term" value="C:cell outer membrane"/>
    <property type="evidence" value="ECO:0007669"/>
    <property type="project" value="UniProtKB-SubCell"/>
</dbReference>
<evidence type="ECO:0000256" key="2">
    <source>
        <dbReference type="ARBA" id="ARBA00011233"/>
    </source>
</evidence>
<keyword evidence="7" id="KW-0406">Ion transport</keyword>
<dbReference type="PANTHER" id="PTHR34501">
    <property type="entry name" value="PROTEIN YDDL-RELATED"/>
    <property type="match status" value="1"/>
</dbReference>
<evidence type="ECO:0000313" key="12">
    <source>
        <dbReference type="EMBL" id="OWW22270.1"/>
    </source>
</evidence>
<evidence type="ECO:0000259" key="11">
    <source>
        <dbReference type="Pfam" id="PF13609"/>
    </source>
</evidence>
<dbReference type="GO" id="GO:0006811">
    <property type="term" value="P:monoatomic ion transport"/>
    <property type="evidence" value="ECO:0007669"/>
    <property type="project" value="UniProtKB-KW"/>
</dbReference>
<dbReference type="AlphaFoldDB" id="A0A254TI01"/>
<dbReference type="CDD" id="cd00342">
    <property type="entry name" value="gram_neg_porins"/>
    <property type="match status" value="1"/>
</dbReference>
<dbReference type="Pfam" id="PF13609">
    <property type="entry name" value="Porin_4"/>
    <property type="match status" value="1"/>
</dbReference>
<dbReference type="Gene3D" id="2.40.160.10">
    <property type="entry name" value="Porin"/>
    <property type="match status" value="1"/>
</dbReference>
<accession>A0A254TI01</accession>
<evidence type="ECO:0000256" key="5">
    <source>
        <dbReference type="ARBA" id="ARBA00022692"/>
    </source>
</evidence>
<reference evidence="12 13" key="1">
    <citation type="submission" date="2016-02" db="EMBL/GenBank/DDBJ databases">
        <authorList>
            <person name="Wen L."/>
            <person name="He K."/>
            <person name="Yang H."/>
        </authorList>
    </citation>
    <scope>NUCLEOTIDE SEQUENCE [LARGE SCALE GENOMIC DNA]</scope>
    <source>
        <strain evidence="12 13">TSA40</strain>
    </source>
</reference>
<evidence type="ECO:0000256" key="6">
    <source>
        <dbReference type="ARBA" id="ARBA00022729"/>
    </source>
</evidence>
<evidence type="ECO:0000256" key="7">
    <source>
        <dbReference type="ARBA" id="ARBA00023065"/>
    </source>
</evidence>
<evidence type="ECO:0000313" key="13">
    <source>
        <dbReference type="Proteomes" id="UP000197535"/>
    </source>
</evidence>
<keyword evidence="4" id="KW-1134">Transmembrane beta strand</keyword>